<dbReference type="EMBL" id="BMIU01000004">
    <property type="protein sequence ID" value="GGF24211.1"/>
    <property type="molecule type" value="Genomic_DNA"/>
</dbReference>
<evidence type="ECO:0000313" key="1">
    <source>
        <dbReference type="EMBL" id="GGF24211.1"/>
    </source>
</evidence>
<evidence type="ECO:0000313" key="2">
    <source>
        <dbReference type="Proteomes" id="UP000647339"/>
    </source>
</evidence>
<sequence>MRVPKAFKIGILAGLLLFGAPQMPRSEAAVPAYILEIIRKGVKKAIVAIDLKIQRMQNNTIWLQNAQKVLENALNKLKLEEIAGWGERQKELYGDYYDGLWKVKSAISQYQKVRDIAEMQGRLVGEYQKAWQHITASGQFSAEELRWMEKVYLGILDHSVRNLEQVLGVVSALNLKMDDGERLALIDRVEKKVRFNLNDLMRFNERNLLIARQRSHAKGAIKTLKEIHEQTTDNNPAGAS</sequence>
<organism evidence="1 2">
    <name type="scientific">Echinicola rosea</name>
    <dbReference type="NCBI Taxonomy" id="1807691"/>
    <lineage>
        <taxon>Bacteria</taxon>
        <taxon>Pseudomonadati</taxon>
        <taxon>Bacteroidota</taxon>
        <taxon>Cytophagia</taxon>
        <taxon>Cytophagales</taxon>
        <taxon>Cyclobacteriaceae</taxon>
        <taxon>Echinicola</taxon>
    </lineage>
</organism>
<keyword evidence="2" id="KW-1185">Reference proteome</keyword>
<dbReference type="Proteomes" id="UP000647339">
    <property type="component" value="Unassembled WGS sequence"/>
</dbReference>
<reference evidence="2" key="1">
    <citation type="journal article" date="2019" name="Int. J. Syst. Evol. Microbiol.">
        <title>The Global Catalogue of Microorganisms (GCM) 10K type strain sequencing project: providing services to taxonomists for standard genome sequencing and annotation.</title>
        <authorList>
            <consortium name="The Broad Institute Genomics Platform"/>
            <consortium name="The Broad Institute Genome Sequencing Center for Infectious Disease"/>
            <person name="Wu L."/>
            <person name="Ma J."/>
        </authorList>
    </citation>
    <scope>NUCLEOTIDE SEQUENCE [LARGE SCALE GENOMIC DNA]</scope>
    <source>
        <strain evidence="2">CGMCC 1.15407</strain>
    </source>
</reference>
<protein>
    <recommendedName>
        <fullName evidence="3">Conjugal transfer protein TraI</fullName>
    </recommendedName>
</protein>
<dbReference type="RefSeq" id="WP_137404583.1">
    <property type="nucleotide sequence ID" value="NZ_BMIU01000004.1"/>
</dbReference>
<gene>
    <name evidence="1" type="ORF">GCM10011339_10390</name>
</gene>
<comment type="caution">
    <text evidence="1">The sequence shown here is derived from an EMBL/GenBank/DDBJ whole genome shotgun (WGS) entry which is preliminary data.</text>
</comment>
<evidence type="ECO:0008006" key="3">
    <source>
        <dbReference type="Google" id="ProtNLM"/>
    </source>
</evidence>
<proteinExistence type="predicted"/>
<accession>A0ABQ1UPR0</accession>
<name>A0ABQ1UPR0_9BACT</name>